<dbReference type="GO" id="GO:0051721">
    <property type="term" value="F:protein phosphatase 2A binding"/>
    <property type="evidence" value="ECO:0007669"/>
    <property type="project" value="TreeGrafter"/>
</dbReference>
<keyword evidence="6" id="KW-0132">Cell division</keyword>
<dbReference type="Pfam" id="PF12796">
    <property type="entry name" value="Ank_2"/>
    <property type="match status" value="1"/>
</dbReference>
<dbReference type="PROSITE" id="PS50297">
    <property type="entry name" value="ANK_REP_REGION"/>
    <property type="match status" value="1"/>
</dbReference>
<feature type="domain" description="ANKLE2 third alpha/beta" evidence="13">
    <location>
        <begin position="338"/>
        <end position="437"/>
    </location>
</feature>
<evidence type="ECO:0000256" key="7">
    <source>
        <dbReference type="ARBA" id="ARBA00022824"/>
    </source>
</evidence>
<feature type="repeat" description="ANK" evidence="12">
    <location>
        <begin position="273"/>
        <end position="295"/>
    </location>
</feature>
<evidence type="ECO:0000256" key="1">
    <source>
        <dbReference type="ARBA" id="ARBA00004175"/>
    </source>
</evidence>
<dbReference type="OrthoDB" id="7446186at2759"/>
<dbReference type="RefSeq" id="XP_022672722.1">
    <property type="nucleotide sequence ID" value="XM_022816987.1"/>
</dbReference>
<evidence type="ECO:0000256" key="4">
    <source>
        <dbReference type="ARBA" id="ARBA00022483"/>
    </source>
</evidence>
<dbReference type="Gene3D" id="1.25.40.20">
    <property type="entry name" value="Ankyrin repeat-containing domain"/>
    <property type="match status" value="1"/>
</dbReference>
<keyword evidence="10" id="KW-1053">Target membrane</keyword>
<keyword evidence="8" id="KW-0528">Neurotoxin</keyword>
<name>A0A7M7KVP2_VARDE</name>
<evidence type="ECO:0000256" key="8">
    <source>
        <dbReference type="ARBA" id="ARBA00023028"/>
    </source>
</evidence>
<evidence type="ECO:0000256" key="3">
    <source>
        <dbReference type="ARBA" id="ARBA00007597"/>
    </source>
</evidence>
<dbReference type="PANTHER" id="PTHR12349">
    <property type="entry name" value="ANKYRIN REPEAT AND LEM DOMAIN-CONTAINING PROTEIN 2"/>
    <property type="match status" value="1"/>
</dbReference>
<keyword evidence="9 12" id="KW-0040">ANK repeat</keyword>
<evidence type="ECO:0000259" key="13">
    <source>
        <dbReference type="Pfam" id="PF24567"/>
    </source>
</evidence>
<evidence type="ECO:0000256" key="11">
    <source>
        <dbReference type="ARBA" id="ARBA00023306"/>
    </source>
</evidence>
<organism evidence="14 15">
    <name type="scientific">Varroa destructor</name>
    <name type="common">Honeybee mite</name>
    <dbReference type="NCBI Taxonomy" id="109461"/>
    <lineage>
        <taxon>Eukaryota</taxon>
        <taxon>Metazoa</taxon>
        <taxon>Ecdysozoa</taxon>
        <taxon>Arthropoda</taxon>
        <taxon>Chelicerata</taxon>
        <taxon>Arachnida</taxon>
        <taxon>Acari</taxon>
        <taxon>Parasitiformes</taxon>
        <taxon>Mesostigmata</taxon>
        <taxon>Gamasina</taxon>
        <taxon>Dermanyssoidea</taxon>
        <taxon>Varroidae</taxon>
        <taxon>Varroa</taxon>
    </lineage>
</organism>
<sequence length="556" mass="63129">MPLFFMFPLFEKYLDSFIGFLLRSETRSDVKLCNGDHLATGGEKPRCDAQDRGAHQSRATIKFEKSRSRSNHLVAVALPPLPAALTAQDTVYSDADKSLMIFENLVDAIEFCKKNKSASPRWKQVADTTEAETFSSHLFTATVSDGSKDILTQMKNNRESIGWRMPKSQETVKLRKTIETGTTKEVHAIISSNPRFLIGSGDTPTVLQEGCRYNAFHIAAKADRPDMLSLVVHTLRSKSFMKMMYPNDTDKATESRMAFLIDLYLNMPDKTRTSETPLHFACKFGSVECVRLLLDQAECDRSVKNGEGLEAQEIICERAGKQPALVRKIKSLFEERFVIPILRDEDGDCLPRVGAPVTPKQLDSMLYSPQTRTPRSGKRVSAIVGPVTSPVASEVMAELTSTRLRPTEMQIRRTDAEKGLESVVRQVARRYGVPWKERWDFLDCDVDLASSEGLKAFEKYLKRQYDTAEVRFVMGERATKTDYHVWSALEPILHGIDRAQMPFIGQWTDNMKRYTRDEMRTWKTPIKYLCQHREKGAGDDADCIINLMSRYTNNDQ</sequence>
<dbReference type="EnsemblMetazoa" id="XM_022816987">
    <property type="protein sequence ID" value="XP_022672722"/>
    <property type="gene ID" value="LOC111255233"/>
</dbReference>
<dbReference type="GO" id="GO:0007399">
    <property type="term" value="P:nervous system development"/>
    <property type="evidence" value="ECO:0007669"/>
    <property type="project" value="UniProtKB-ARBA"/>
</dbReference>
<proteinExistence type="inferred from homology"/>
<reference evidence="14" key="1">
    <citation type="submission" date="2021-01" db="UniProtKB">
        <authorList>
            <consortium name="EnsemblMetazoa"/>
        </authorList>
    </citation>
    <scope>IDENTIFICATION</scope>
</reference>
<dbReference type="InterPro" id="IPR002110">
    <property type="entry name" value="Ankyrin_rpt"/>
</dbReference>
<dbReference type="GO" id="GO:0031468">
    <property type="term" value="P:nuclear membrane reassembly"/>
    <property type="evidence" value="ECO:0007669"/>
    <property type="project" value="UniProtKB-ARBA"/>
</dbReference>
<dbReference type="InterPro" id="IPR056237">
    <property type="entry name" value="ANKLE2_3rd"/>
</dbReference>
<accession>A0A7M7KVP2</accession>
<dbReference type="GO" id="GO:0051301">
    <property type="term" value="P:cell division"/>
    <property type="evidence" value="ECO:0007669"/>
    <property type="project" value="UniProtKB-KW"/>
</dbReference>
<dbReference type="AlphaFoldDB" id="A0A7M7KVP2"/>
<evidence type="ECO:0000313" key="15">
    <source>
        <dbReference type="Proteomes" id="UP000594260"/>
    </source>
</evidence>
<dbReference type="GO" id="GO:0006887">
    <property type="term" value="P:exocytosis"/>
    <property type="evidence" value="ECO:0007669"/>
    <property type="project" value="UniProtKB-KW"/>
</dbReference>
<evidence type="ECO:0000256" key="12">
    <source>
        <dbReference type="PROSITE-ProRule" id="PRU00023"/>
    </source>
</evidence>
<dbReference type="Proteomes" id="UP000594260">
    <property type="component" value="Unplaced"/>
</dbReference>
<dbReference type="Pfam" id="PF24567">
    <property type="entry name" value="ANKLE2_3rd"/>
    <property type="match status" value="1"/>
</dbReference>
<dbReference type="GeneID" id="111255233"/>
<evidence type="ECO:0000256" key="9">
    <source>
        <dbReference type="ARBA" id="ARBA00023043"/>
    </source>
</evidence>
<dbReference type="KEGG" id="vde:111255233"/>
<dbReference type="GO" id="GO:0044218">
    <property type="term" value="C:other organism cell membrane"/>
    <property type="evidence" value="ECO:0007669"/>
    <property type="project" value="UniProtKB-KW"/>
</dbReference>
<keyword evidence="7" id="KW-0256">Endoplasmic reticulum</keyword>
<evidence type="ECO:0000256" key="5">
    <source>
        <dbReference type="ARBA" id="ARBA00022537"/>
    </source>
</evidence>
<dbReference type="PANTHER" id="PTHR12349:SF4">
    <property type="entry name" value="ANKYRIN REPEAT AND LEM DOMAIN-CONTAINING PROTEIN 2"/>
    <property type="match status" value="1"/>
</dbReference>
<keyword evidence="5" id="KW-1052">Target cell membrane</keyword>
<evidence type="ECO:0000256" key="6">
    <source>
        <dbReference type="ARBA" id="ARBA00022618"/>
    </source>
</evidence>
<keyword evidence="15" id="KW-1185">Reference proteome</keyword>
<dbReference type="SUPFAM" id="SSF48403">
    <property type="entry name" value="Ankyrin repeat"/>
    <property type="match status" value="1"/>
</dbReference>
<keyword evidence="11" id="KW-0131">Cell cycle</keyword>
<evidence type="ECO:0000256" key="10">
    <source>
        <dbReference type="ARBA" id="ARBA00023298"/>
    </source>
</evidence>
<dbReference type="GO" id="GO:0005783">
    <property type="term" value="C:endoplasmic reticulum"/>
    <property type="evidence" value="ECO:0007669"/>
    <property type="project" value="UniProtKB-SubCell"/>
</dbReference>
<keyword evidence="4" id="KW-0268">Exocytosis</keyword>
<comment type="similarity">
    <text evidence="3">Belongs to the ANKLE2 family.</text>
</comment>
<keyword evidence="8" id="KW-0638">Presynaptic neurotoxin</keyword>
<keyword evidence="10" id="KW-0472">Membrane</keyword>
<dbReference type="FunCoup" id="A0A7M7KVP2">
    <property type="interactions" value="2329"/>
</dbReference>
<evidence type="ECO:0000313" key="14">
    <source>
        <dbReference type="EnsemblMetazoa" id="XP_022672722"/>
    </source>
</evidence>
<dbReference type="FunFam" id="1.25.40.20:FF:000072">
    <property type="entry name" value="Ankyrin repeat and LEM domain containing 2"/>
    <property type="match status" value="1"/>
</dbReference>
<dbReference type="SMART" id="SM00248">
    <property type="entry name" value="ANK"/>
    <property type="match status" value="3"/>
</dbReference>
<dbReference type="PROSITE" id="PS50088">
    <property type="entry name" value="ANK_REPEAT"/>
    <property type="match status" value="1"/>
</dbReference>
<comment type="subcellular location">
    <subcellularLocation>
        <location evidence="2">Endoplasmic reticulum</location>
    </subcellularLocation>
    <subcellularLocation>
        <location evidence="1">Target cell membrane</location>
    </subcellularLocation>
</comment>
<dbReference type="InterPro" id="IPR036770">
    <property type="entry name" value="Ankyrin_rpt-contain_sf"/>
</dbReference>
<protein>
    <recommendedName>
        <fullName evidence="13">ANKLE2 third alpha/beta domain-containing protein</fullName>
    </recommendedName>
</protein>
<evidence type="ECO:0000256" key="2">
    <source>
        <dbReference type="ARBA" id="ARBA00004240"/>
    </source>
</evidence>
<dbReference type="GO" id="GO:0044231">
    <property type="term" value="C:host cell presynaptic membrane"/>
    <property type="evidence" value="ECO:0007669"/>
    <property type="project" value="UniProtKB-KW"/>
</dbReference>
<keyword evidence="8" id="KW-0800">Toxin</keyword>
<dbReference type="InParanoid" id="A0A7M7KVP2"/>